<dbReference type="Proteomes" id="UP000230423">
    <property type="component" value="Unassembled WGS sequence"/>
</dbReference>
<reference evidence="2 3" key="1">
    <citation type="submission" date="2015-09" db="EMBL/GenBank/DDBJ databases">
        <title>Draft genome of the parasitic nematode Teladorsagia circumcincta isolate WARC Sus (inbred).</title>
        <authorList>
            <person name="Mitreva M."/>
        </authorList>
    </citation>
    <scope>NUCLEOTIDE SEQUENCE [LARGE SCALE GENOMIC DNA]</scope>
    <source>
        <strain evidence="2 3">S</strain>
    </source>
</reference>
<organism evidence="2 3">
    <name type="scientific">Teladorsagia circumcincta</name>
    <name type="common">Brown stomach worm</name>
    <name type="synonym">Ostertagia circumcincta</name>
    <dbReference type="NCBI Taxonomy" id="45464"/>
    <lineage>
        <taxon>Eukaryota</taxon>
        <taxon>Metazoa</taxon>
        <taxon>Ecdysozoa</taxon>
        <taxon>Nematoda</taxon>
        <taxon>Chromadorea</taxon>
        <taxon>Rhabditida</taxon>
        <taxon>Rhabditina</taxon>
        <taxon>Rhabditomorpha</taxon>
        <taxon>Strongyloidea</taxon>
        <taxon>Trichostrongylidae</taxon>
        <taxon>Teladorsagia</taxon>
    </lineage>
</organism>
<proteinExistence type="predicted"/>
<dbReference type="EMBL" id="KZ352442">
    <property type="protein sequence ID" value="PIO62184.1"/>
    <property type="molecule type" value="Genomic_DNA"/>
</dbReference>
<evidence type="ECO:0000256" key="1">
    <source>
        <dbReference type="SAM" id="MobiDB-lite"/>
    </source>
</evidence>
<keyword evidence="3" id="KW-1185">Reference proteome</keyword>
<name>A0A2G9TW27_TELCI</name>
<feature type="region of interest" description="Disordered" evidence="1">
    <location>
        <begin position="13"/>
        <end position="37"/>
    </location>
</feature>
<sequence length="79" mass="8813">NRGFGLFRNVMKEASSSSEERIKGGKHQPGIGGGSAYPPWALKHSYPKEKMKIIKTHDSVLKWLTMRSPVHQGAEHEQG</sequence>
<feature type="non-terminal residue" evidence="2">
    <location>
        <position position="1"/>
    </location>
</feature>
<feature type="non-terminal residue" evidence="2">
    <location>
        <position position="79"/>
    </location>
</feature>
<accession>A0A2G9TW27</accession>
<protein>
    <submittedName>
        <fullName evidence="2">Uncharacterized protein</fullName>
    </submittedName>
</protein>
<dbReference type="AlphaFoldDB" id="A0A2G9TW27"/>
<evidence type="ECO:0000313" key="2">
    <source>
        <dbReference type="EMBL" id="PIO62184.1"/>
    </source>
</evidence>
<evidence type="ECO:0000313" key="3">
    <source>
        <dbReference type="Proteomes" id="UP000230423"/>
    </source>
</evidence>
<gene>
    <name evidence="2" type="ORF">TELCIR_16270</name>
</gene>